<dbReference type="Proteomes" id="UP000239872">
    <property type="component" value="Unassembled WGS sequence"/>
</dbReference>
<evidence type="ECO:0000313" key="2">
    <source>
        <dbReference type="Proteomes" id="UP000239872"/>
    </source>
</evidence>
<sequence length="118" mass="13666">MHNIKRNKKVFDYLVQQVKRLNWNMDITDIFSQFIFSNLSVTDSKEVLNLVGDGINSTVLDNDTLLIEVVKMIGLMEVCATEDELRLLLKRRNEIKYGSDLTDFDKILKAIMTVPNKE</sequence>
<name>A0A2S7SU42_9BACT</name>
<keyword evidence="2" id="KW-1185">Reference proteome</keyword>
<evidence type="ECO:0000313" key="1">
    <source>
        <dbReference type="EMBL" id="PQJ10115.1"/>
    </source>
</evidence>
<proteinExistence type="predicted"/>
<reference evidence="1 2" key="1">
    <citation type="submission" date="2018-01" db="EMBL/GenBank/DDBJ databases">
        <title>A novel member of the phylum Bacteroidetes isolated from glacier ice.</title>
        <authorList>
            <person name="Liu Q."/>
            <person name="Xin Y.-H."/>
        </authorList>
    </citation>
    <scope>NUCLEOTIDE SEQUENCE [LARGE SCALE GENOMIC DNA]</scope>
    <source>
        <strain evidence="1 2">RB1R16</strain>
    </source>
</reference>
<dbReference type="EMBL" id="PPSL01000004">
    <property type="protein sequence ID" value="PQJ10115.1"/>
    <property type="molecule type" value="Genomic_DNA"/>
</dbReference>
<dbReference type="AlphaFoldDB" id="A0A2S7SU42"/>
<comment type="caution">
    <text evidence="1">The sequence shown here is derived from an EMBL/GenBank/DDBJ whole genome shotgun (WGS) entry which is preliminary data.</text>
</comment>
<organism evidence="1 2">
    <name type="scientific">Flavipsychrobacter stenotrophus</name>
    <dbReference type="NCBI Taxonomy" id="2077091"/>
    <lineage>
        <taxon>Bacteria</taxon>
        <taxon>Pseudomonadati</taxon>
        <taxon>Bacteroidota</taxon>
        <taxon>Chitinophagia</taxon>
        <taxon>Chitinophagales</taxon>
        <taxon>Chitinophagaceae</taxon>
        <taxon>Flavipsychrobacter</taxon>
    </lineage>
</organism>
<protein>
    <submittedName>
        <fullName evidence="1">Uncharacterized protein</fullName>
    </submittedName>
</protein>
<gene>
    <name evidence="1" type="ORF">CJD36_015575</name>
</gene>
<dbReference type="RefSeq" id="WP_105040124.1">
    <property type="nucleotide sequence ID" value="NZ_PPSL01000004.1"/>
</dbReference>
<accession>A0A2S7SU42</accession>